<comment type="caution">
    <text evidence="2">The sequence shown here is derived from an EMBL/GenBank/DDBJ whole genome shotgun (WGS) entry which is preliminary data.</text>
</comment>
<organism evidence="2 3">
    <name type="scientific">Portunus trituberculatus</name>
    <name type="common">Swimming crab</name>
    <name type="synonym">Neptunus trituberculatus</name>
    <dbReference type="NCBI Taxonomy" id="210409"/>
    <lineage>
        <taxon>Eukaryota</taxon>
        <taxon>Metazoa</taxon>
        <taxon>Ecdysozoa</taxon>
        <taxon>Arthropoda</taxon>
        <taxon>Crustacea</taxon>
        <taxon>Multicrustacea</taxon>
        <taxon>Malacostraca</taxon>
        <taxon>Eumalacostraca</taxon>
        <taxon>Eucarida</taxon>
        <taxon>Decapoda</taxon>
        <taxon>Pleocyemata</taxon>
        <taxon>Brachyura</taxon>
        <taxon>Eubrachyura</taxon>
        <taxon>Portunoidea</taxon>
        <taxon>Portunidae</taxon>
        <taxon>Portuninae</taxon>
        <taxon>Portunus</taxon>
    </lineage>
</organism>
<protein>
    <submittedName>
        <fullName evidence="2">Uncharacterized protein</fullName>
    </submittedName>
</protein>
<evidence type="ECO:0000313" key="3">
    <source>
        <dbReference type="Proteomes" id="UP000324222"/>
    </source>
</evidence>
<name>A0A5B7JLY1_PORTR</name>
<proteinExistence type="predicted"/>
<feature type="region of interest" description="Disordered" evidence="1">
    <location>
        <begin position="1"/>
        <end position="32"/>
    </location>
</feature>
<gene>
    <name evidence="2" type="ORF">E2C01_093112</name>
</gene>
<sequence length="79" mass="7927">MTLQQQAHFLPPKHIIHATRGATGGATENNEHLEQGRCHGNLVSTEPSTEGGGGGGSAKGGACLGLCKEGRGEGGMGSM</sequence>
<keyword evidence="3" id="KW-1185">Reference proteome</keyword>
<dbReference type="EMBL" id="VSRR010111452">
    <property type="protein sequence ID" value="MPC97780.1"/>
    <property type="molecule type" value="Genomic_DNA"/>
</dbReference>
<dbReference type="AlphaFoldDB" id="A0A5B7JLY1"/>
<evidence type="ECO:0000313" key="2">
    <source>
        <dbReference type="EMBL" id="MPC97780.1"/>
    </source>
</evidence>
<dbReference type="Proteomes" id="UP000324222">
    <property type="component" value="Unassembled WGS sequence"/>
</dbReference>
<feature type="compositionally biased region" description="Gly residues" evidence="1">
    <location>
        <begin position="50"/>
        <end position="59"/>
    </location>
</feature>
<accession>A0A5B7JLY1</accession>
<evidence type="ECO:0000256" key="1">
    <source>
        <dbReference type="SAM" id="MobiDB-lite"/>
    </source>
</evidence>
<feature type="region of interest" description="Disordered" evidence="1">
    <location>
        <begin position="40"/>
        <end position="59"/>
    </location>
</feature>
<reference evidence="2 3" key="1">
    <citation type="submission" date="2019-05" db="EMBL/GenBank/DDBJ databases">
        <title>Another draft genome of Portunus trituberculatus and its Hox gene families provides insights of decapod evolution.</title>
        <authorList>
            <person name="Jeong J.-H."/>
            <person name="Song I."/>
            <person name="Kim S."/>
            <person name="Choi T."/>
            <person name="Kim D."/>
            <person name="Ryu S."/>
            <person name="Kim W."/>
        </authorList>
    </citation>
    <scope>NUCLEOTIDE SEQUENCE [LARGE SCALE GENOMIC DNA]</scope>
    <source>
        <tissue evidence="2">Muscle</tissue>
    </source>
</reference>